<protein>
    <recommendedName>
        <fullName evidence="7">Dihydropteridine reductase</fullName>
        <ecNumber evidence="6">1.5.1.34</ecNumber>
    </recommendedName>
    <alternativeName>
        <fullName evidence="8">Quinoid dihydropteridine reductase</fullName>
    </alternativeName>
</protein>
<dbReference type="GO" id="GO:0070402">
    <property type="term" value="F:NADPH binding"/>
    <property type="evidence" value="ECO:0007669"/>
    <property type="project" value="TreeGrafter"/>
</dbReference>
<evidence type="ECO:0000313" key="10">
    <source>
        <dbReference type="Proteomes" id="UP000030762"/>
    </source>
</evidence>
<dbReference type="AlphaFoldDB" id="T0PU11"/>
<dbReference type="eggNOG" id="KOG4022">
    <property type="taxonomic scope" value="Eukaryota"/>
</dbReference>
<gene>
    <name evidence="9" type="ORF">SDRG_13311</name>
</gene>
<dbReference type="GeneID" id="19954038"/>
<dbReference type="SUPFAM" id="SSF51735">
    <property type="entry name" value="NAD(P)-binding Rossmann-fold domains"/>
    <property type="match status" value="1"/>
</dbReference>
<evidence type="ECO:0000256" key="3">
    <source>
        <dbReference type="ARBA" id="ARBA00022857"/>
    </source>
</evidence>
<dbReference type="OrthoDB" id="1204at2759"/>
<proteinExistence type="inferred from homology"/>
<accession>T0PU11</accession>
<evidence type="ECO:0000256" key="2">
    <source>
        <dbReference type="ARBA" id="ARBA00011738"/>
    </source>
</evidence>
<dbReference type="RefSeq" id="XP_008617613.1">
    <property type="nucleotide sequence ID" value="XM_008619391.1"/>
</dbReference>
<comment type="subunit">
    <text evidence="2">Homodimer.</text>
</comment>
<dbReference type="EMBL" id="JH767189">
    <property type="protein sequence ID" value="EQC28974.1"/>
    <property type="molecule type" value="Genomic_DNA"/>
</dbReference>
<evidence type="ECO:0000256" key="5">
    <source>
        <dbReference type="ARBA" id="ARBA00023007"/>
    </source>
</evidence>
<dbReference type="PRINTS" id="PR00081">
    <property type="entry name" value="GDHRDH"/>
</dbReference>
<dbReference type="InterPro" id="IPR036291">
    <property type="entry name" value="NAD(P)-bd_dom_sf"/>
</dbReference>
<dbReference type="InterPro" id="IPR002347">
    <property type="entry name" value="SDR_fam"/>
</dbReference>
<dbReference type="FunFam" id="3.40.50.720:FF:000157">
    <property type="entry name" value="Quinoid dihydropteridine reductase"/>
    <property type="match status" value="1"/>
</dbReference>
<dbReference type="GO" id="GO:0006729">
    <property type="term" value="P:tetrahydrobiopterin biosynthetic process"/>
    <property type="evidence" value="ECO:0007669"/>
    <property type="project" value="UniProtKB-KW"/>
</dbReference>
<dbReference type="EC" id="1.5.1.34" evidence="6"/>
<evidence type="ECO:0000313" key="9">
    <source>
        <dbReference type="EMBL" id="EQC28974.1"/>
    </source>
</evidence>
<dbReference type="OMA" id="KNYWVGS"/>
<evidence type="ECO:0000256" key="1">
    <source>
        <dbReference type="ARBA" id="ARBA00006484"/>
    </source>
</evidence>
<name>T0PU11_SAPDV</name>
<dbReference type="GO" id="GO:0006559">
    <property type="term" value="P:L-phenylalanine catabolic process"/>
    <property type="evidence" value="ECO:0007669"/>
    <property type="project" value="TreeGrafter"/>
</dbReference>
<dbReference type="InParanoid" id="T0PU11"/>
<dbReference type="VEuPathDB" id="FungiDB:SDRG_13311"/>
<dbReference type="PANTHER" id="PTHR15104:SF0">
    <property type="entry name" value="DIHYDROPTERIDINE REDUCTASE"/>
    <property type="match status" value="1"/>
</dbReference>
<dbReference type="GO" id="GO:0004155">
    <property type="term" value="F:6,7-dihydropteridine reductase activity"/>
    <property type="evidence" value="ECO:0007669"/>
    <property type="project" value="UniProtKB-EC"/>
</dbReference>
<keyword evidence="10" id="KW-1185">Reference proteome</keyword>
<dbReference type="Pfam" id="PF00106">
    <property type="entry name" value="adh_short"/>
    <property type="match status" value="1"/>
</dbReference>
<dbReference type="GO" id="GO:0070404">
    <property type="term" value="F:NADH binding"/>
    <property type="evidence" value="ECO:0007669"/>
    <property type="project" value="TreeGrafter"/>
</dbReference>
<keyword evidence="4" id="KW-0560">Oxidoreductase</keyword>
<dbReference type="PANTHER" id="PTHR15104">
    <property type="entry name" value="DIHYDROPTERIDINE REDUCTASE"/>
    <property type="match status" value="1"/>
</dbReference>
<evidence type="ECO:0000256" key="8">
    <source>
        <dbReference type="ARBA" id="ARBA00041348"/>
    </source>
</evidence>
<organism evidence="9 10">
    <name type="scientific">Saprolegnia diclina (strain VS20)</name>
    <dbReference type="NCBI Taxonomy" id="1156394"/>
    <lineage>
        <taxon>Eukaryota</taxon>
        <taxon>Sar</taxon>
        <taxon>Stramenopiles</taxon>
        <taxon>Oomycota</taxon>
        <taxon>Saprolegniomycetes</taxon>
        <taxon>Saprolegniales</taxon>
        <taxon>Saprolegniaceae</taxon>
        <taxon>Saprolegnia</taxon>
    </lineage>
</organism>
<reference evidence="9 10" key="1">
    <citation type="submission" date="2012-04" db="EMBL/GenBank/DDBJ databases">
        <title>The Genome Sequence of Saprolegnia declina VS20.</title>
        <authorList>
            <consortium name="The Broad Institute Genome Sequencing Platform"/>
            <person name="Russ C."/>
            <person name="Nusbaum C."/>
            <person name="Tyler B."/>
            <person name="van West P."/>
            <person name="Dieguez-Uribeondo J."/>
            <person name="de Bruijn I."/>
            <person name="Tripathy S."/>
            <person name="Jiang R."/>
            <person name="Young S.K."/>
            <person name="Zeng Q."/>
            <person name="Gargeya S."/>
            <person name="Fitzgerald M."/>
            <person name="Haas B."/>
            <person name="Abouelleil A."/>
            <person name="Alvarado L."/>
            <person name="Arachchi H.M."/>
            <person name="Berlin A."/>
            <person name="Chapman S.B."/>
            <person name="Goldberg J."/>
            <person name="Griggs A."/>
            <person name="Gujja S."/>
            <person name="Hansen M."/>
            <person name="Howarth C."/>
            <person name="Imamovic A."/>
            <person name="Larimer J."/>
            <person name="McCowen C."/>
            <person name="Montmayeur A."/>
            <person name="Murphy C."/>
            <person name="Neiman D."/>
            <person name="Pearson M."/>
            <person name="Priest M."/>
            <person name="Roberts A."/>
            <person name="Saif S."/>
            <person name="Shea T."/>
            <person name="Sisk P."/>
            <person name="Sykes S."/>
            <person name="Wortman J."/>
            <person name="Nusbaum C."/>
            <person name="Birren B."/>
        </authorList>
    </citation>
    <scope>NUCLEOTIDE SEQUENCE [LARGE SCALE GENOMIC DNA]</scope>
    <source>
        <strain evidence="9 10">VS20</strain>
    </source>
</reference>
<comment type="similarity">
    <text evidence="1">Belongs to the short-chain dehydrogenases/reductases (SDR) family.</text>
</comment>
<dbReference type="STRING" id="1156394.T0PU11"/>
<sequence>MPSGSVILFCTPIGTPERIMLKKLLVVGGSGALGRGVAARFSAANWSVVNVDYSANPDSATNVTLKTQQSSLAQLPTILAAIKDEKVDAVVCAAGGWAGGSIASTETLENLSTMYSMNMESALLAAHLAATKMNPGGLLVLTGSVAALQGTPDMVTYGMSKAATHQLIASSAPKLPEAATALGILPITIDTPTNRKYMADADFSTWTPVEEIGDKLVQWAQEQSARPASGGLVTVTTTGGKSEWKAIGNPFA</sequence>
<keyword evidence="5" id="KW-0783">Tetrahydrobiopterin biosynthesis</keyword>
<evidence type="ECO:0000256" key="4">
    <source>
        <dbReference type="ARBA" id="ARBA00023002"/>
    </source>
</evidence>
<dbReference type="Proteomes" id="UP000030762">
    <property type="component" value="Unassembled WGS sequence"/>
</dbReference>
<keyword evidence="3" id="KW-0521">NADP</keyword>
<dbReference type="Gene3D" id="3.40.50.720">
    <property type="entry name" value="NAD(P)-binding Rossmann-like Domain"/>
    <property type="match status" value="1"/>
</dbReference>
<dbReference type="GO" id="GO:0005737">
    <property type="term" value="C:cytoplasm"/>
    <property type="evidence" value="ECO:0007669"/>
    <property type="project" value="TreeGrafter"/>
</dbReference>
<evidence type="ECO:0000256" key="7">
    <source>
        <dbReference type="ARBA" id="ARBA00039520"/>
    </source>
</evidence>
<evidence type="ECO:0000256" key="6">
    <source>
        <dbReference type="ARBA" id="ARBA00039153"/>
    </source>
</evidence>